<evidence type="ECO:0000256" key="1">
    <source>
        <dbReference type="ARBA" id="ARBA00022553"/>
    </source>
</evidence>
<evidence type="ECO:0000256" key="7">
    <source>
        <dbReference type="SAM" id="SignalP"/>
    </source>
</evidence>
<evidence type="ECO:0000256" key="4">
    <source>
        <dbReference type="PIRSR" id="PIRSR031924-50"/>
    </source>
</evidence>
<dbReference type="GO" id="GO:0004035">
    <property type="term" value="F:alkaline phosphatase activity"/>
    <property type="evidence" value="ECO:0007669"/>
    <property type="project" value="UniProtKB-EC"/>
</dbReference>
<feature type="binding site" evidence="5">
    <location>
        <position position="112"/>
    </location>
    <ligand>
        <name>substrate</name>
    </ligand>
</feature>
<evidence type="ECO:0000256" key="6">
    <source>
        <dbReference type="SAM" id="MobiDB-lite"/>
    </source>
</evidence>
<dbReference type="SUPFAM" id="SSF53649">
    <property type="entry name" value="Alkaline phosphatase-like"/>
    <property type="match status" value="1"/>
</dbReference>
<dbReference type="PIRSF" id="PIRSF031924">
    <property type="entry name" value="Pi-irrepressible_AP"/>
    <property type="match status" value="1"/>
</dbReference>
<gene>
    <name evidence="8" type="primary">phoK_2</name>
    <name evidence="8" type="ORF">LuPra_04761</name>
</gene>
<dbReference type="OrthoDB" id="9771966at2"/>
<protein>
    <submittedName>
        <fullName evidence="8">Alkaline phosphatase</fullName>
        <ecNumber evidence="8">3.1.3.1</ecNumber>
    </submittedName>
</protein>
<dbReference type="EC" id="3.1.3.1" evidence="8"/>
<keyword evidence="1 4" id="KW-0597">Phosphoprotein</keyword>
<feature type="chain" id="PRO_5007511959" evidence="7">
    <location>
        <begin position="32"/>
        <end position="577"/>
    </location>
</feature>
<dbReference type="GO" id="GO:0046872">
    <property type="term" value="F:metal ion binding"/>
    <property type="evidence" value="ECO:0007669"/>
    <property type="project" value="UniProtKB-KW"/>
</dbReference>
<dbReference type="Pfam" id="PF01663">
    <property type="entry name" value="Phosphodiest"/>
    <property type="match status" value="1"/>
</dbReference>
<evidence type="ECO:0000313" key="8">
    <source>
        <dbReference type="EMBL" id="AMY11511.1"/>
    </source>
</evidence>
<dbReference type="PANTHER" id="PTHR10151:SF120">
    <property type="entry name" value="BIS(5'-ADENOSYL)-TRIPHOSPHATASE"/>
    <property type="match status" value="1"/>
</dbReference>
<keyword evidence="8" id="KW-0378">Hydrolase</keyword>
<dbReference type="Gene3D" id="3.30.1360.150">
    <property type="match status" value="1"/>
</dbReference>
<feature type="active site" description="Phosphothreonine intermediate" evidence="4">
    <location>
        <position position="91"/>
    </location>
</feature>
<dbReference type="EMBL" id="CP015136">
    <property type="protein sequence ID" value="AMY11511.1"/>
    <property type="molecule type" value="Genomic_DNA"/>
</dbReference>
<dbReference type="PANTHER" id="PTHR10151">
    <property type="entry name" value="ECTONUCLEOTIDE PYROPHOSPHATASE/PHOSPHODIESTERASE"/>
    <property type="match status" value="1"/>
</dbReference>
<feature type="binding site" evidence="5">
    <location>
        <begin position="175"/>
        <end position="177"/>
    </location>
    <ligand>
        <name>substrate</name>
    </ligand>
</feature>
<keyword evidence="3 7" id="KW-0732">Signal</keyword>
<organism evidence="8 9">
    <name type="scientific">Luteitalea pratensis</name>
    <dbReference type="NCBI Taxonomy" id="1855912"/>
    <lineage>
        <taxon>Bacteria</taxon>
        <taxon>Pseudomonadati</taxon>
        <taxon>Acidobacteriota</taxon>
        <taxon>Vicinamibacteria</taxon>
        <taxon>Vicinamibacterales</taxon>
        <taxon>Vicinamibacteraceae</taxon>
        <taxon>Luteitalea</taxon>
    </lineage>
</organism>
<proteinExistence type="predicted"/>
<evidence type="ECO:0000313" key="9">
    <source>
        <dbReference type="Proteomes" id="UP000076079"/>
    </source>
</evidence>
<dbReference type="InterPro" id="IPR002591">
    <property type="entry name" value="Phosphodiest/P_Trfase"/>
</dbReference>
<keyword evidence="9" id="KW-1185">Reference proteome</keyword>
<dbReference type="Gene3D" id="3.40.720.10">
    <property type="entry name" value="Alkaline Phosphatase, subunit A"/>
    <property type="match status" value="1"/>
</dbReference>
<dbReference type="AlphaFoldDB" id="A0A143PSZ9"/>
<dbReference type="RefSeq" id="WP_157899591.1">
    <property type="nucleotide sequence ID" value="NZ_CP015136.1"/>
</dbReference>
<name>A0A143PSZ9_LUTPR</name>
<reference evidence="9" key="2">
    <citation type="submission" date="2016-04" db="EMBL/GenBank/DDBJ databases">
        <title>First Complete Genome Sequence of a Subdivision 6 Acidobacterium.</title>
        <authorList>
            <person name="Huang S."/>
            <person name="Vieira S."/>
            <person name="Bunk B."/>
            <person name="Riedel T."/>
            <person name="Sproeer C."/>
            <person name="Overmann J."/>
        </authorList>
    </citation>
    <scope>NUCLEOTIDE SEQUENCE [LARGE SCALE GENOMIC DNA]</scope>
    <source>
        <strain evidence="9">DSM 100886 HEG_-6_39</strain>
    </source>
</reference>
<dbReference type="Proteomes" id="UP000076079">
    <property type="component" value="Chromosome"/>
</dbReference>
<evidence type="ECO:0000256" key="3">
    <source>
        <dbReference type="ARBA" id="ARBA00022729"/>
    </source>
</evidence>
<feature type="compositionally biased region" description="Polar residues" evidence="6">
    <location>
        <begin position="565"/>
        <end position="577"/>
    </location>
</feature>
<accession>A0A143PSZ9</accession>
<evidence type="ECO:0000256" key="5">
    <source>
        <dbReference type="PIRSR" id="PIRSR031924-51"/>
    </source>
</evidence>
<keyword evidence="2" id="KW-0479">Metal-binding</keyword>
<evidence type="ECO:0000256" key="2">
    <source>
        <dbReference type="ARBA" id="ARBA00022723"/>
    </source>
</evidence>
<feature type="signal peptide" evidence="7">
    <location>
        <begin position="1"/>
        <end position="31"/>
    </location>
</feature>
<reference evidence="8 9" key="1">
    <citation type="journal article" date="2016" name="Genome Announc.">
        <title>First Complete Genome Sequence of a Subdivision 6 Acidobacterium Strain.</title>
        <authorList>
            <person name="Huang S."/>
            <person name="Vieira S."/>
            <person name="Bunk B."/>
            <person name="Riedel T."/>
            <person name="Sproer C."/>
            <person name="Overmann J."/>
        </authorList>
    </citation>
    <scope>NUCLEOTIDE SEQUENCE [LARGE SCALE GENOMIC DNA]</scope>
    <source>
        <strain evidence="9">DSM 100886 HEG_-6_39</strain>
    </source>
</reference>
<dbReference type="InterPro" id="IPR017850">
    <property type="entry name" value="Alkaline_phosphatase_core_sf"/>
</dbReference>
<sequence precursor="true">MTAAAVRFLAGRVTLGLLALVVSALPAAPQAATPAVDSPARPALVVILVVDQFRGDYVDKYGHQWRHGLRRLFDEGAYYTEAAYRYASTTTCAGHATIGTGATPQTHGMISNAWFDRALGRDVACTEDPSITNVSYGTTPARTGDSSIRLATPTLADEMRAQLGVAPQVVTMSIKARAALSLAGHRSALSTWFDGPRGFVTSPAMGGPGRVPFLERYVAAHPVEADVEAVWERSLPPTSYLYEDLGVGETGFGAAFPHRLTAPPVDGQVDPSFYGTWQMSPFADAYLGRMAAAAVADLKLGQGQGTDFLAVSFSALDTVGHAYGPRSHEVQDILVRLDETIGTLLAELDRQVGRDRYAIALTSDHGVGPIPQQMQALGLGGGVVDRKTVSTVLTAALGGSVLDSNTGSEIYLSRDAAAKLAALDQHEWDAVRTSLEQVDGIARAWRTTDLLAGRYEAASDPMAHAARLSAYGGRSGDITFITDPYWFPYRIAATHGTPYSYDQHVPLVFAGPQFRRGRYTATASPADVAPTLGRLLGVILPAADGATRVDALSRPPGLAAADEPPQTQEGRQASTSP</sequence>
<dbReference type="InterPro" id="IPR026263">
    <property type="entry name" value="Alkaline_phosphatase_prok"/>
</dbReference>
<dbReference type="KEGG" id="abac:LuPra_04761"/>
<dbReference type="STRING" id="1855912.LuPra_04761"/>
<feature type="region of interest" description="Disordered" evidence="6">
    <location>
        <begin position="550"/>
        <end position="577"/>
    </location>
</feature>